<dbReference type="Pfam" id="PF00536">
    <property type="entry name" value="SAM_1"/>
    <property type="match status" value="1"/>
</dbReference>
<dbReference type="OrthoDB" id="194358at2759"/>
<feature type="compositionally biased region" description="Acidic residues" evidence="1">
    <location>
        <begin position="361"/>
        <end position="394"/>
    </location>
</feature>
<protein>
    <submittedName>
        <fullName evidence="2">Ephrin type-A receptor 2</fullName>
    </submittedName>
</protein>
<dbReference type="SUPFAM" id="SSF47769">
    <property type="entry name" value="SAM/Pointed domain"/>
    <property type="match status" value="1"/>
</dbReference>
<dbReference type="InterPro" id="IPR001660">
    <property type="entry name" value="SAM"/>
</dbReference>
<feature type="region of interest" description="Disordered" evidence="1">
    <location>
        <begin position="346"/>
        <end position="394"/>
    </location>
</feature>
<proteinExistence type="predicted"/>
<accession>A0A7D9INT6</accession>
<dbReference type="EMBL" id="CACRXK020006546">
    <property type="protein sequence ID" value="CAB4009711.1"/>
    <property type="molecule type" value="Genomic_DNA"/>
</dbReference>
<name>A0A7D9INT6_PARCT</name>
<feature type="region of interest" description="Disordered" evidence="1">
    <location>
        <begin position="245"/>
        <end position="264"/>
    </location>
</feature>
<evidence type="ECO:0000313" key="3">
    <source>
        <dbReference type="Proteomes" id="UP001152795"/>
    </source>
</evidence>
<dbReference type="Proteomes" id="UP001152795">
    <property type="component" value="Unassembled WGS sequence"/>
</dbReference>
<dbReference type="PROSITE" id="PS50105">
    <property type="entry name" value="SAM_DOMAIN"/>
    <property type="match status" value="1"/>
</dbReference>
<dbReference type="SMART" id="SM00454">
    <property type="entry name" value="SAM"/>
    <property type="match status" value="1"/>
</dbReference>
<feature type="compositionally biased region" description="Basic residues" evidence="1">
    <location>
        <begin position="247"/>
        <end position="260"/>
    </location>
</feature>
<gene>
    <name evidence="2" type="ORF">PACLA_8A032660</name>
</gene>
<sequence length="394" mass="45340">MASASTSTATKTVSEWLKSINLGQYYEKFENEGYDDLKFLVKLDENEVKDLFINVGMSKSGHIVKFKKSLLELQSQSAKSRGLLTKESNTTEKVINTLKMKSQSTLKLVNGRLVFAKECGISQKKTSNPWECFLIPNAHSKRLLFFNDITKDIYNSAFIKLQSRFKQYLDQQRISRWEEKLGAIKHRLQERNNEPKQWAGDEISYITQHLEKLNKNLICLHSSITNTWQLLSACFNKDTVSGEERKRITRRRKEQRRKACQRQTNMGKKQAYRLILKIHGKEFADAFLIKGNTQKVSTQKLGSIQLLPRFHIKAIEYLIAQGTVDDMEEAKRLLDILLARRAAAKKATTVKSQEERTSLESESELSDGSEVDDEITEPGDDESDSFEMDEDSDY</sequence>
<dbReference type="Gene3D" id="1.10.150.50">
    <property type="entry name" value="Transcription Factor, Ets-1"/>
    <property type="match status" value="1"/>
</dbReference>
<organism evidence="2 3">
    <name type="scientific">Paramuricea clavata</name>
    <name type="common">Red gorgonian</name>
    <name type="synonym">Violescent sea-whip</name>
    <dbReference type="NCBI Taxonomy" id="317549"/>
    <lineage>
        <taxon>Eukaryota</taxon>
        <taxon>Metazoa</taxon>
        <taxon>Cnidaria</taxon>
        <taxon>Anthozoa</taxon>
        <taxon>Octocorallia</taxon>
        <taxon>Malacalcyonacea</taxon>
        <taxon>Plexauridae</taxon>
        <taxon>Paramuricea</taxon>
    </lineage>
</organism>
<dbReference type="AlphaFoldDB" id="A0A7D9INT6"/>
<evidence type="ECO:0000313" key="2">
    <source>
        <dbReference type="EMBL" id="CAB4009711.1"/>
    </source>
</evidence>
<keyword evidence="3" id="KW-1185">Reference proteome</keyword>
<evidence type="ECO:0000256" key="1">
    <source>
        <dbReference type="SAM" id="MobiDB-lite"/>
    </source>
</evidence>
<keyword evidence="2" id="KW-0675">Receptor</keyword>
<dbReference type="InterPro" id="IPR013761">
    <property type="entry name" value="SAM/pointed_sf"/>
</dbReference>
<reference evidence="2" key="1">
    <citation type="submission" date="2020-04" db="EMBL/GenBank/DDBJ databases">
        <authorList>
            <person name="Alioto T."/>
            <person name="Alioto T."/>
            <person name="Gomez Garrido J."/>
        </authorList>
    </citation>
    <scope>NUCLEOTIDE SEQUENCE</scope>
    <source>
        <strain evidence="2">A484AB</strain>
    </source>
</reference>
<comment type="caution">
    <text evidence="2">The sequence shown here is derived from an EMBL/GenBank/DDBJ whole genome shotgun (WGS) entry which is preliminary data.</text>
</comment>